<dbReference type="SFLD" id="SFLDS00029">
    <property type="entry name" value="Radical_SAM"/>
    <property type="match status" value="1"/>
</dbReference>
<reference evidence="11 12" key="1">
    <citation type="submission" date="2023-03" db="EMBL/GenBank/DDBJ databases">
        <title>Whole genome sequencing of Methanotrichaceae archaeon M04Ac.</title>
        <authorList>
            <person name="Khomyakova M.A."/>
            <person name="Merkel A.Y."/>
            <person name="Slobodkin A.I."/>
        </authorList>
    </citation>
    <scope>NUCLEOTIDE SEQUENCE [LARGE SCALE GENOMIC DNA]</scope>
    <source>
        <strain evidence="11 12">M04Ac</strain>
    </source>
</reference>
<evidence type="ECO:0000256" key="2">
    <source>
        <dbReference type="ARBA" id="ARBA00022691"/>
    </source>
</evidence>
<dbReference type="CDD" id="cd01335">
    <property type="entry name" value="Radical_SAM"/>
    <property type="match status" value="1"/>
</dbReference>
<feature type="binding site" evidence="9">
    <location>
        <position position="28"/>
    </location>
    <ligand>
        <name>[4Fe-4S] cluster</name>
        <dbReference type="ChEBI" id="CHEBI:49883"/>
        <label>1</label>
    </ligand>
</feature>
<keyword evidence="1 9" id="KW-0004">4Fe-4S</keyword>
<comment type="catalytic activity">
    <reaction evidence="8 9">
        <text>N(1)-methylguanosine(37) in tRNA(Phe) + pyruvate + S-adenosyl-L-methionine = 4-demethylwyosine(37) in tRNA(Phe) + 5'-deoxyadenosine + L-methionine + CO2 + H2O</text>
        <dbReference type="Rhea" id="RHEA:36347"/>
        <dbReference type="Rhea" id="RHEA-COMP:10164"/>
        <dbReference type="Rhea" id="RHEA-COMP:10165"/>
        <dbReference type="ChEBI" id="CHEBI:15361"/>
        <dbReference type="ChEBI" id="CHEBI:15377"/>
        <dbReference type="ChEBI" id="CHEBI:16526"/>
        <dbReference type="ChEBI" id="CHEBI:17319"/>
        <dbReference type="ChEBI" id="CHEBI:57844"/>
        <dbReference type="ChEBI" id="CHEBI:59789"/>
        <dbReference type="ChEBI" id="CHEBI:64315"/>
        <dbReference type="ChEBI" id="CHEBI:73542"/>
        <dbReference type="EC" id="4.1.3.44"/>
    </reaction>
</comment>
<dbReference type="EC" id="4.1.3.44" evidence="9"/>
<evidence type="ECO:0000313" key="12">
    <source>
        <dbReference type="Proteomes" id="UP001215956"/>
    </source>
</evidence>
<keyword evidence="7 9" id="KW-0456">Lyase</keyword>
<dbReference type="PANTHER" id="PTHR13930:SF0">
    <property type="entry name" value="S-ADENOSYL-L-METHIONINE-DEPENDENT TRNA 4-DEMETHYLWYOSINE SYNTHASE TYW1-RELATED"/>
    <property type="match status" value="1"/>
</dbReference>
<dbReference type="SFLD" id="SFLDF00284">
    <property type="entry name" value="tRNA_wybutosine-synthesizing"/>
    <property type="match status" value="1"/>
</dbReference>
<evidence type="ECO:0000256" key="4">
    <source>
        <dbReference type="ARBA" id="ARBA00022723"/>
    </source>
</evidence>
<feature type="binding site" evidence="9">
    <location>
        <position position="63"/>
    </location>
    <ligand>
        <name>[4Fe-4S] cluster</name>
        <dbReference type="ChEBI" id="CHEBI:49883"/>
        <label>2</label>
        <note>4Fe-4S-S-AdoMet</note>
    </ligand>
</feature>
<evidence type="ECO:0000256" key="1">
    <source>
        <dbReference type="ARBA" id="ARBA00022485"/>
    </source>
</evidence>
<dbReference type="Proteomes" id="UP001215956">
    <property type="component" value="Unassembled WGS sequence"/>
</dbReference>
<comment type="function">
    <text evidence="9">Component of the wyosine derivatives biosynthesis pathway that catalyzes the condensation of N-methylguanine with 2 carbon atoms from pyruvate to form the tricyclic 4-demethylwyosine (imG-14) on guanosine-37 of tRNA(Phe).</text>
</comment>
<dbReference type="InterPro" id="IPR013917">
    <property type="entry name" value="tRNA_wybutosine-synth"/>
</dbReference>
<dbReference type="PROSITE" id="PS51918">
    <property type="entry name" value="RADICAL_SAM"/>
    <property type="match status" value="1"/>
</dbReference>
<evidence type="ECO:0000313" key="11">
    <source>
        <dbReference type="EMBL" id="MDF0593807.1"/>
    </source>
</evidence>
<dbReference type="InterPro" id="IPR034556">
    <property type="entry name" value="tRNA_wybutosine-synthase"/>
</dbReference>
<feature type="domain" description="Radical SAM core" evidence="10">
    <location>
        <begin position="47"/>
        <end position="284"/>
    </location>
</feature>
<dbReference type="InterPro" id="IPR058240">
    <property type="entry name" value="rSAM_sf"/>
</dbReference>
<gene>
    <name evidence="11" type="primary">twy1</name>
    <name evidence="9" type="synonym">taw1</name>
    <name evidence="11" type="ORF">P0O24_09450</name>
</gene>
<comment type="subunit">
    <text evidence="9">Monomer.</text>
</comment>
<dbReference type="SFLD" id="SFLDG01071">
    <property type="entry name" value="tRNA_wybutosine-synthesizing"/>
    <property type="match status" value="1"/>
</dbReference>
<keyword evidence="4 9" id="KW-0479">Metal-binding</keyword>
<dbReference type="InterPro" id="IPR013785">
    <property type="entry name" value="Aldolase_TIM"/>
</dbReference>
<proteinExistence type="inferred from homology"/>
<evidence type="ECO:0000256" key="6">
    <source>
        <dbReference type="ARBA" id="ARBA00023014"/>
    </source>
</evidence>
<dbReference type="NCBIfam" id="TIGR03972">
    <property type="entry name" value="rSAM_TYW1"/>
    <property type="match status" value="1"/>
</dbReference>
<dbReference type="InterPro" id="IPR007197">
    <property type="entry name" value="rSAM"/>
</dbReference>
<dbReference type="HAMAP" id="MF_01921">
    <property type="entry name" value="TYW1_archaea"/>
    <property type="match status" value="1"/>
</dbReference>
<evidence type="ECO:0000259" key="10">
    <source>
        <dbReference type="PROSITE" id="PS51918"/>
    </source>
</evidence>
<protein>
    <recommendedName>
        <fullName evidence="9">S-adenosyl-L-methionine-dependent tRNA 4-demethylwyosine synthase</fullName>
        <ecNumber evidence="9">4.1.3.44</ecNumber>
    </recommendedName>
    <alternativeName>
        <fullName evidence="9">tRNA wyosine derivatives biosynthesis protein Taw1</fullName>
    </alternativeName>
</protein>
<name>A0ABT5XGK9_9EURY</name>
<keyword evidence="3 9" id="KW-0819">tRNA processing</keyword>
<dbReference type="EMBL" id="JARFPL010000031">
    <property type="protein sequence ID" value="MDF0593807.1"/>
    <property type="molecule type" value="Genomic_DNA"/>
</dbReference>
<dbReference type="Pfam" id="PF08608">
    <property type="entry name" value="Wyosine_form"/>
    <property type="match status" value="1"/>
</dbReference>
<organism evidence="11 12">
    <name type="scientific">Candidatus Methanocrinis alkalitolerans</name>
    <dbReference type="NCBI Taxonomy" id="3033395"/>
    <lineage>
        <taxon>Archaea</taxon>
        <taxon>Methanobacteriati</taxon>
        <taxon>Methanobacteriota</taxon>
        <taxon>Stenosarchaea group</taxon>
        <taxon>Methanomicrobia</taxon>
        <taxon>Methanotrichales</taxon>
        <taxon>Methanotrichaceae</taxon>
        <taxon>Methanocrinis</taxon>
    </lineage>
</organism>
<evidence type="ECO:0000256" key="5">
    <source>
        <dbReference type="ARBA" id="ARBA00023004"/>
    </source>
</evidence>
<dbReference type="PANTHER" id="PTHR13930">
    <property type="entry name" value="S-ADENOSYL-L-METHIONINE-DEPENDENT TRNA 4-DEMETHYLWYOSINE SYNTHASE"/>
    <property type="match status" value="1"/>
</dbReference>
<feature type="binding site" evidence="9">
    <location>
        <position position="41"/>
    </location>
    <ligand>
        <name>[4Fe-4S] cluster</name>
        <dbReference type="ChEBI" id="CHEBI:49883"/>
        <label>1</label>
    </ligand>
</feature>
<evidence type="ECO:0000256" key="7">
    <source>
        <dbReference type="ARBA" id="ARBA00023239"/>
    </source>
</evidence>
<keyword evidence="6 9" id="KW-0411">Iron-sulfur</keyword>
<dbReference type="SUPFAM" id="SSF102114">
    <property type="entry name" value="Radical SAM enzymes"/>
    <property type="match status" value="1"/>
</dbReference>
<evidence type="ECO:0000256" key="3">
    <source>
        <dbReference type="ARBA" id="ARBA00022694"/>
    </source>
</evidence>
<keyword evidence="5 9" id="KW-0408">Iron</keyword>
<keyword evidence="2 9" id="KW-0949">S-adenosyl-L-methionine</keyword>
<dbReference type="Pfam" id="PF04055">
    <property type="entry name" value="Radical_SAM"/>
    <property type="match status" value="1"/>
</dbReference>
<accession>A0ABT5XGK9</accession>
<dbReference type="InterPro" id="IPR023993">
    <property type="entry name" value="TYW1_archaea"/>
</dbReference>
<dbReference type="Gene3D" id="3.20.20.70">
    <property type="entry name" value="Aldolase class I"/>
    <property type="match status" value="1"/>
</dbReference>
<feature type="binding site" evidence="9">
    <location>
        <position position="54"/>
    </location>
    <ligand>
        <name>[4Fe-4S] cluster</name>
        <dbReference type="ChEBI" id="CHEBI:49883"/>
        <label>1</label>
    </ligand>
</feature>
<comment type="subcellular location">
    <subcellularLocation>
        <location evidence="9">Cytoplasm</location>
    </subcellularLocation>
</comment>
<feature type="binding site" evidence="9">
    <location>
        <position position="67"/>
    </location>
    <ligand>
        <name>[4Fe-4S] cluster</name>
        <dbReference type="ChEBI" id="CHEBI:49883"/>
        <label>2</label>
        <note>4Fe-4S-S-AdoMet</note>
    </ligand>
</feature>
<evidence type="ECO:0000256" key="9">
    <source>
        <dbReference type="HAMAP-Rule" id="MF_01921"/>
    </source>
</evidence>
<keyword evidence="9" id="KW-0963">Cytoplasm</keyword>
<comment type="cofactor">
    <cofactor evidence="9">
        <name>[4Fe-4S] cluster</name>
        <dbReference type="ChEBI" id="CHEBI:49883"/>
    </cofactor>
    <text evidence="9">Binds 2 [4Fe-4S] clusters. Binds 1 [4Fe-4S] cluster coordinated with 3 cysteines and an exchangeable S-adenosyl-L-methionine.</text>
</comment>
<dbReference type="RefSeq" id="WP_316969509.1">
    <property type="nucleotide sequence ID" value="NZ_JARFPL010000031.1"/>
</dbReference>
<feature type="binding site" evidence="9">
    <location>
        <position position="70"/>
    </location>
    <ligand>
        <name>[4Fe-4S] cluster</name>
        <dbReference type="ChEBI" id="CHEBI:49883"/>
        <label>2</label>
        <note>4Fe-4S-S-AdoMet</note>
    </ligand>
</feature>
<keyword evidence="12" id="KW-1185">Reference proteome</keyword>
<evidence type="ECO:0000256" key="8">
    <source>
        <dbReference type="ARBA" id="ARBA00049466"/>
    </source>
</evidence>
<sequence length="308" mass="34656">MEHLPPTIKERLEKQGYHLVAHGAVKPCLWLRRSIRGGDQCYKNHFYGIASHRCVQMTPTLLCNHRCLHCWRPIDEMPTASGDWMEPSELLDGILREQQRLISGYGGAPETTDSARLEEAKRPAHVAISLMGEPTLYPMIEELVEEIKGRGMTAFLVTNGTNPKAIGEVSPTQLYISLNAPDEETYLRVSNPATNLWSRFLESLERMKDSQSRTVARLTLARGLNMKDPQGYAKLIEIAEPDFVEVKAYMHLGSSRNRLARGCMPSHEEVMDFAKDLSETLGYSLKDHVPLSRVALLSRGSAKELIDL</sequence>
<comment type="similarity">
    <text evidence="9">Belongs to the TYW1 family.</text>
</comment>
<comment type="caution">
    <text evidence="11">The sequence shown here is derived from an EMBL/GenBank/DDBJ whole genome shotgun (WGS) entry which is preliminary data.</text>
</comment>